<dbReference type="EMBL" id="CP022530">
    <property type="protein sequence ID" value="ASP37235.1"/>
    <property type="molecule type" value="Genomic_DNA"/>
</dbReference>
<dbReference type="SMART" id="SM00100">
    <property type="entry name" value="cNMP"/>
    <property type="match status" value="1"/>
</dbReference>
<dbReference type="InterPro" id="IPR014710">
    <property type="entry name" value="RmlC-like_jellyroll"/>
</dbReference>
<dbReference type="KEGG" id="bsan:CHH28_00380"/>
<dbReference type="Pfam" id="PF00027">
    <property type="entry name" value="cNMP_binding"/>
    <property type="match status" value="1"/>
</dbReference>
<sequence length="353" mass="39390">MSQDVMVAPQDTTTNAPLVSRLQQFVPFDELSSDAVSELLPHFRIQQLPAKKMLFKRGQHDPDCHFLLDGGVDLADEQFHIEALDAKDDENFLALDGSHPIHRCAGITRCPCTVASVPRQYLELITTWTDLRQSYEQQDVDADSDWLETLLTSALFNRIPPANIQTLLTRFQEREVQLGEVIVREGEEGDCCYVIKQGKAIVSRGDDHQQEVLAALEHGALFGEDALISDLPRNATVTMSSAGELMVLTKEDFETLLKQPVLDYVDEHQLADLTESSDTGLVMLDVRSEREATTQPMQKAKLVPLSQLRKQLPKLSDEFIYLLPDDSRGAAAAYILNEGGLKAYIVRRADAAN</sequence>
<evidence type="ECO:0000313" key="2">
    <source>
        <dbReference type="EMBL" id="ASP37235.1"/>
    </source>
</evidence>
<feature type="domain" description="Cyclic nucleotide-binding" evidence="1">
    <location>
        <begin position="155"/>
        <end position="257"/>
    </location>
</feature>
<dbReference type="InterPro" id="IPR036873">
    <property type="entry name" value="Rhodanese-like_dom_sf"/>
</dbReference>
<dbReference type="Proteomes" id="UP000202440">
    <property type="component" value="Chromosome"/>
</dbReference>
<dbReference type="InterPro" id="IPR018490">
    <property type="entry name" value="cNMP-bd_dom_sf"/>
</dbReference>
<dbReference type="Gene3D" id="3.40.250.10">
    <property type="entry name" value="Rhodanese-like domain"/>
    <property type="match status" value="1"/>
</dbReference>
<dbReference type="PROSITE" id="PS50042">
    <property type="entry name" value="CNMP_BINDING_3"/>
    <property type="match status" value="1"/>
</dbReference>
<dbReference type="CDD" id="cd00038">
    <property type="entry name" value="CAP_ED"/>
    <property type="match status" value="1"/>
</dbReference>
<dbReference type="SUPFAM" id="SSF52821">
    <property type="entry name" value="Rhodanese/Cell cycle control phosphatase"/>
    <property type="match status" value="1"/>
</dbReference>
<dbReference type="PANTHER" id="PTHR23011">
    <property type="entry name" value="CYCLIC NUCLEOTIDE-BINDING DOMAIN CONTAINING PROTEIN"/>
    <property type="match status" value="1"/>
</dbReference>
<accession>A0A222FDR8</accession>
<evidence type="ECO:0000313" key="3">
    <source>
        <dbReference type="Proteomes" id="UP000202440"/>
    </source>
</evidence>
<protein>
    <submittedName>
        <fullName evidence="2">Calcium-binding protein</fullName>
    </submittedName>
</protein>
<dbReference type="RefSeq" id="WP_094058453.1">
    <property type="nucleotide sequence ID" value="NZ_CP022530.1"/>
</dbReference>
<organism evidence="2 3">
    <name type="scientific">Bacterioplanes sanyensis</name>
    <dbReference type="NCBI Taxonomy" id="1249553"/>
    <lineage>
        <taxon>Bacteria</taxon>
        <taxon>Pseudomonadati</taxon>
        <taxon>Pseudomonadota</taxon>
        <taxon>Gammaproteobacteria</taxon>
        <taxon>Oceanospirillales</taxon>
        <taxon>Oceanospirillaceae</taxon>
        <taxon>Bacterioplanes</taxon>
    </lineage>
</organism>
<reference evidence="2 3" key="1">
    <citation type="submission" date="2017-07" db="EMBL/GenBank/DDBJ databases">
        <title>Annotated genome sequence of Bacterioplanes sanyensis isolated from Red Sea.</title>
        <authorList>
            <person name="Rehman Z.U."/>
        </authorList>
    </citation>
    <scope>NUCLEOTIDE SEQUENCE [LARGE SCALE GENOMIC DNA]</scope>
    <source>
        <strain evidence="2 3">NV9</strain>
    </source>
</reference>
<dbReference type="OrthoDB" id="9814704at2"/>
<dbReference type="PANTHER" id="PTHR23011:SF28">
    <property type="entry name" value="CYCLIC NUCLEOTIDE-BINDING DOMAIN CONTAINING PROTEIN"/>
    <property type="match status" value="1"/>
</dbReference>
<gene>
    <name evidence="2" type="ORF">CHH28_00380</name>
</gene>
<dbReference type="Gene3D" id="2.60.120.10">
    <property type="entry name" value="Jelly Rolls"/>
    <property type="match status" value="2"/>
</dbReference>
<dbReference type="InterPro" id="IPR000595">
    <property type="entry name" value="cNMP-bd_dom"/>
</dbReference>
<keyword evidence="3" id="KW-1185">Reference proteome</keyword>
<proteinExistence type="predicted"/>
<name>A0A222FDR8_9GAMM</name>
<dbReference type="SUPFAM" id="SSF51206">
    <property type="entry name" value="cAMP-binding domain-like"/>
    <property type="match status" value="2"/>
</dbReference>
<dbReference type="AlphaFoldDB" id="A0A222FDR8"/>
<evidence type="ECO:0000259" key="1">
    <source>
        <dbReference type="PROSITE" id="PS50042"/>
    </source>
</evidence>